<keyword evidence="1" id="KW-0472">Membrane</keyword>
<keyword evidence="1" id="KW-0812">Transmembrane</keyword>
<reference evidence="2 3" key="1">
    <citation type="submission" date="2014-05" db="EMBL/GenBank/DDBJ databases">
        <title>Methylome analysis of the phasevarions of Haemophilus influenzae.</title>
        <authorList>
            <person name="Atack J.M."/>
            <person name="Fox K.L."/>
            <person name="Power P.M."/>
            <person name="Clark T."/>
            <person name="Jurcisek J."/>
            <person name="Korlach J."/>
            <person name="Bakaletz L.O."/>
            <person name="Jennings M.P."/>
        </authorList>
    </citation>
    <scope>NUCLEOTIDE SEQUENCE [LARGE SCALE GENOMIC DNA]</scope>
    <source>
        <strain evidence="2 3">1209</strain>
    </source>
</reference>
<gene>
    <name evidence="2" type="ORF">NTHI1209_01225</name>
</gene>
<keyword evidence="1" id="KW-1133">Transmembrane helix</keyword>
<sequence length="97" mass="11148">MGFFISPVNGWSVKMLKDAGSQSIFWSGFGAFWAMYSFQEWLAIMGLVIGLISGLVNMYAKCQEGKVRKNEERRAEEIHRVKMKRLSLGFDDDFDKN</sequence>
<protein>
    <recommendedName>
        <fullName evidence="4">Holin</fullName>
    </recommendedName>
</protein>
<evidence type="ECO:0000313" key="3">
    <source>
        <dbReference type="Proteomes" id="UP000050700"/>
    </source>
</evidence>
<name>A0A158SXM4_HAEIF</name>
<accession>A0A158SXM4</accession>
<feature type="transmembrane region" description="Helical" evidence="1">
    <location>
        <begin position="41"/>
        <end position="60"/>
    </location>
</feature>
<organism evidence="2 3">
    <name type="scientific">Haemophilus influenzae</name>
    <dbReference type="NCBI Taxonomy" id="727"/>
    <lineage>
        <taxon>Bacteria</taxon>
        <taxon>Pseudomonadati</taxon>
        <taxon>Pseudomonadota</taxon>
        <taxon>Gammaproteobacteria</taxon>
        <taxon>Pasteurellales</taxon>
        <taxon>Pasteurellaceae</taxon>
        <taxon>Haemophilus</taxon>
    </lineage>
</organism>
<comment type="caution">
    <text evidence="2">The sequence shown here is derived from an EMBL/GenBank/DDBJ whole genome shotgun (WGS) entry which is preliminary data.</text>
</comment>
<proteinExistence type="predicted"/>
<dbReference type="EMBL" id="JMQP01000002">
    <property type="protein sequence ID" value="KIS35618.1"/>
    <property type="molecule type" value="Genomic_DNA"/>
</dbReference>
<evidence type="ECO:0000313" key="2">
    <source>
        <dbReference type="EMBL" id="KIS35618.1"/>
    </source>
</evidence>
<evidence type="ECO:0008006" key="4">
    <source>
        <dbReference type="Google" id="ProtNLM"/>
    </source>
</evidence>
<dbReference type="Proteomes" id="UP000050700">
    <property type="component" value="Unassembled WGS sequence"/>
</dbReference>
<dbReference type="AlphaFoldDB" id="A0A158SXM4"/>
<evidence type="ECO:0000256" key="1">
    <source>
        <dbReference type="SAM" id="Phobius"/>
    </source>
</evidence>
<dbReference type="PATRIC" id="fig|727.582.peg.1125"/>